<dbReference type="InterPro" id="IPR002938">
    <property type="entry name" value="FAD-bd"/>
</dbReference>
<gene>
    <name evidence="4" type="ORF">C4N9_10095</name>
</gene>
<dbReference type="GO" id="GO:0004497">
    <property type="term" value="F:monooxygenase activity"/>
    <property type="evidence" value="ECO:0007669"/>
    <property type="project" value="UniProtKB-KW"/>
</dbReference>
<dbReference type="Gene3D" id="3.30.9.30">
    <property type="match status" value="1"/>
</dbReference>
<dbReference type="PANTHER" id="PTHR13789">
    <property type="entry name" value="MONOOXYGENASE"/>
    <property type="match status" value="1"/>
</dbReference>
<dbReference type="EMBL" id="QEYD01000005">
    <property type="protein sequence ID" value="PWE29151.1"/>
    <property type="molecule type" value="Genomic_DNA"/>
</dbReference>
<dbReference type="RefSeq" id="WP_109533200.1">
    <property type="nucleotide sequence ID" value="NZ_QEYD01000005.1"/>
</dbReference>
<organism evidence="4 5">
    <name type="scientific">Pararhodobacter marinus</name>
    <dbReference type="NCBI Taxonomy" id="2184063"/>
    <lineage>
        <taxon>Bacteria</taxon>
        <taxon>Pseudomonadati</taxon>
        <taxon>Pseudomonadota</taxon>
        <taxon>Alphaproteobacteria</taxon>
        <taxon>Rhodobacterales</taxon>
        <taxon>Paracoccaceae</taxon>
        <taxon>Pararhodobacter</taxon>
    </lineage>
</organism>
<dbReference type="GeneID" id="94365242"/>
<dbReference type="PANTHER" id="PTHR13789:SF268">
    <property type="entry name" value="5-METHYLPHENAZINE-1-CARBOXYLATE 1-MONOOXYGENASE"/>
    <property type="match status" value="1"/>
</dbReference>
<dbReference type="SUPFAM" id="SSF54373">
    <property type="entry name" value="FAD-linked reductases, C-terminal domain"/>
    <property type="match status" value="1"/>
</dbReference>
<dbReference type="AlphaFoldDB" id="A0A2U2CBD7"/>
<dbReference type="SUPFAM" id="SSF51905">
    <property type="entry name" value="FAD/NAD(P)-binding domain"/>
    <property type="match status" value="1"/>
</dbReference>
<evidence type="ECO:0000313" key="5">
    <source>
        <dbReference type="Proteomes" id="UP000244940"/>
    </source>
</evidence>
<proteinExistence type="predicted"/>
<sequence>MTRVLIAGGGIAGLTTALTLHQIGVPCTVFESVRDLKPLGVGINLQPNAVRELYELGLGAEALDSVGVPAREWALVGLNGNDIYAEPRGIEAGYNWPQYAVHRGDFHMLLYRTVLERLGPDSVRLGARITGYRQDADGVTALLDDGREERGSLLIGADGIHSAIRAQMHPDQPPIHWGGAVMWRGVTRAKPIRTGSSFVGLGTHRHRMVIYPISHPDADGLAAINWIAEVTYDDPSARENTGWFRQVGIEDFAHHFDGWTYDWLDVPALIRGAEIAYENPMIDRDPVETWRDGRVLLLGDAAHAMYPTGSNGASQAIVDARELGVAMVGHGATEAALAAFDTAFCGPVSALILRNRGAGPFGLLNMVNDRCGGEFDAIDDVIPAAERAEFMAGYKKAAGFAIEALNAAPARLPEGAKVRPAPADTVAEAG</sequence>
<evidence type="ECO:0000256" key="1">
    <source>
        <dbReference type="ARBA" id="ARBA00023002"/>
    </source>
</evidence>
<dbReference type="OrthoDB" id="4230779at2"/>
<reference evidence="4 5" key="1">
    <citation type="submission" date="2018-05" db="EMBL/GenBank/DDBJ databases">
        <title>Pararhodobacter marina sp. nov., isolated from deep-sea water of the Indian Ocean.</title>
        <authorList>
            <person name="Lai Q.Sr."/>
            <person name="Liu X."/>
            <person name="Shao Z."/>
        </authorList>
    </citation>
    <scope>NUCLEOTIDE SEQUENCE [LARGE SCALE GENOMIC DNA]</scope>
    <source>
        <strain evidence="4 5">CIC4N-9</strain>
    </source>
</reference>
<name>A0A2U2CBD7_9RHOB</name>
<accession>A0A2U2CBD7</accession>
<dbReference type="Proteomes" id="UP000244940">
    <property type="component" value="Unassembled WGS sequence"/>
</dbReference>
<keyword evidence="2" id="KW-0503">Monooxygenase</keyword>
<feature type="domain" description="FAD-binding" evidence="3">
    <location>
        <begin position="2"/>
        <end position="169"/>
    </location>
</feature>
<dbReference type="GO" id="GO:0071949">
    <property type="term" value="F:FAD binding"/>
    <property type="evidence" value="ECO:0007669"/>
    <property type="project" value="InterPro"/>
</dbReference>
<dbReference type="PRINTS" id="PR00420">
    <property type="entry name" value="RNGMNOXGNASE"/>
</dbReference>
<evidence type="ECO:0000259" key="3">
    <source>
        <dbReference type="Pfam" id="PF01494"/>
    </source>
</evidence>
<dbReference type="Gene3D" id="3.50.50.60">
    <property type="entry name" value="FAD/NAD(P)-binding domain"/>
    <property type="match status" value="1"/>
</dbReference>
<dbReference type="InterPro" id="IPR050493">
    <property type="entry name" value="FAD-dep_Monooxygenase_BioMet"/>
</dbReference>
<dbReference type="NCBIfam" id="NF005720">
    <property type="entry name" value="PRK07538.1"/>
    <property type="match status" value="1"/>
</dbReference>
<evidence type="ECO:0000313" key="4">
    <source>
        <dbReference type="EMBL" id="PWE29151.1"/>
    </source>
</evidence>
<comment type="caution">
    <text evidence="4">The sequence shown here is derived from an EMBL/GenBank/DDBJ whole genome shotgun (WGS) entry which is preliminary data.</text>
</comment>
<dbReference type="Pfam" id="PF01494">
    <property type="entry name" value="FAD_binding_3"/>
    <property type="match status" value="2"/>
</dbReference>
<evidence type="ECO:0000256" key="2">
    <source>
        <dbReference type="ARBA" id="ARBA00023033"/>
    </source>
</evidence>
<feature type="domain" description="FAD-binding" evidence="3">
    <location>
        <begin position="287"/>
        <end position="328"/>
    </location>
</feature>
<keyword evidence="1" id="KW-0560">Oxidoreductase</keyword>
<dbReference type="InterPro" id="IPR036188">
    <property type="entry name" value="FAD/NAD-bd_sf"/>
</dbReference>
<protein>
    <submittedName>
        <fullName evidence="4">Flavin-dependent oxidoreductase</fullName>
    </submittedName>
</protein>
<keyword evidence="5" id="KW-1185">Reference proteome</keyword>